<protein>
    <submittedName>
        <fullName evidence="4">Putative mTERF domain-containing protein 2-like</fullName>
    </submittedName>
</protein>
<dbReference type="InterPro" id="IPR003690">
    <property type="entry name" value="MTERF"/>
</dbReference>
<accession>A0A2G8JUC7</accession>
<feature type="compositionally biased region" description="Basic and acidic residues" evidence="3">
    <location>
        <begin position="341"/>
        <end position="357"/>
    </location>
</feature>
<evidence type="ECO:0000256" key="3">
    <source>
        <dbReference type="SAM" id="MobiDB-lite"/>
    </source>
</evidence>
<dbReference type="GO" id="GO:0003676">
    <property type="term" value="F:nucleic acid binding"/>
    <property type="evidence" value="ECO:0007669"/>
    <property type="project" value="InterPro"/>
</dbReference>
<dbReference type="SMART" id="SM00733">
    <property type="entry name" value="Mterf"/>
    <property type="match status" value="2"/>
</dbReference>
<dbReference type="Proteomes" id="UP000230750">
    <property type="component" value="Unassembled WGS sequence"/>
</dbReference>
<organism evidence="4 5">
    <name type="scientific">Stichopus japonicus</name>
    <name type="common">Sea cucumber</name>
    <dbReference type="NCBI Taxonomy" id="307972"/>
    <lineage>
        <taxon>Eukaryota</taxon>
        <taxon>Metazoa</taxon>
        <taxon>Echinodermata</taxon>
        <taxon>Eleutherozoa</taxon>
        <taxon>Echinozoa</taxon>
        <taxon>Holothuroidea</taxon>
        <taxon>Aspidochirotacea</taxon>
        <taxon>Aspidochirotida</taxon>
        <taxon>Stichopodidae</taxon>
        <taxon>Apostichopus</taxon>
    </lineage>
</organism>
<evidence type="ECO:0000256" key="1">
    <source>
        <dbReference type="ARBA" id="ARBA00007692"/>
    </source>
</evidence>
<dbReference type="AlphaFoldDB" id="A0A2G8JUC7"/>
<proteinExistence type="inferred from homology"/>
<evidence type="ECO:0000256" key="2">
    <source>
        <dbReference type="ARBA" id="ARBA00022946"/>
    </source>
</evidence>
<evidence type="ECO:0000313" key="5">
    <source>
        <dbReference type="Proteomes" id="UP000230750"/>
    </source>
</evidence>
<keyword evidence="5" id="KW-1185">Reference proteome</keyword>
<keyword evidence="2" id="KW-0809">Transit peptide</keyword>
<comment type="caution">
    <text evidence="4">The sequence shown here is derived from an EMBL/GenBank/DDBJ whole genome shotgun (WGS) entry which is preliminary data.</text>
</comment>
<dbReference type="OrthoDB" id="9991972at2759"/>
<feature type="region of interest" description="Disordered" evidence="3">
    <location>
        <begin position="315"/>
        <end position="357"/>
    </location>
</feature>
<sequence length="357" mass="40827">MPFKTATLGLLRFSNIYGWRLLVLGRQCTPTNIAQFSSRSKPTGNQCGDFVTNTYSLWNNPLAKRSLLAHHRFTFTSVSCVTHRSCSSNEVVTFVNSQEDFDKFYNQLVILLQSDAARKFWGPKSGENLQNLCHLFVEKNCDCMNIYSFFKSNPSVLRGEQDSLSYNIQYLYDLGLRSNQLLYVLNGNPTVWKMSAEAIQKRVKQLWNLGLSDGRLQKAILSFPEILSTKKKRFQSVLELLRKLQFTSSNICQIITDSPQVFDEDEYQTGPDKHGRTKIRNPSLCRIVDSTDKRFATACAGISLEEYNAFSESLKAEIAEKEEDELQSDEDEEEEETDGFEGEKSRIEDNEGKDESR</sequence>
<dbReference type="STRING" id="307972.A0A2G8JUC7"/>
<name>A0A2G8JUC7_STIJA</name>
<dbReference type="EMBL" id="MRZV01001250">
    <property type="protein sequence ID" value="PIK39320.1"/>
    <property type="molecule type" value="Genomic_DNA"/>
</dbReference>
<comment type="similarity">
    <text evidence="1">Belongs to the mTERF family.</text>
</comment>
<dbReference type="Gene3D" id="1.25.70.10">
    <property type="entry name" value="Transcription termination factor 3, mitochondrial"/>
    <property type="match status" value="1"/>
</dbReference>
<feature type="compositionally biased region" description="Acidic residues" evidence="3">
    <location>
        <begin position="320"/>
        <end position="340"/>
    </location>
</feature>
<dbReference type="InterPro" id="IPR038538">
    <property type="entry name" value="MTERF_sf"/>
</dbReference>
<dbReference type="Pfam" id="PF02536">
    <property type="entry name" value="mTERF"/>
    <property type="match status" value="1"/>
</dbReference>
<evidence type="ECO:0000313" key="4">
    <source>
        <dbReference type="EMBL" id="PIK39320.1"/>
    </source>
</evidence>
<gene>
    <name evidence="4" type="ORF">BSL78_23826</name>
</gene>
<reference evidence="4 5" key="1">
    <citation type="journal article" date="2017" name="PLoS Biol.">
        <title>The sea cucumber genome provides insights into morphological evolution and visceral regeneration.</title>
        <authorList>
            <person name="Zhang X."/>
            <person name="Sun L."/>
            <person name="Yuan J."/>
            <person name="Sun Y."/>
            <person name="Gao Y."/>
            <person name="Zhang L."/>
            <person name="Li S."/>
            <person name="Dai H."/>
            <person name="Hamel J.F."/>
            <person name="Liu C."/>
            <person name="Yu Y."/>
            <person name="Liu S."/>
            <person name="Lin W."/>
            <person name="Guo K."/>
            <person name="Jin S."/>
            <person name="Xu P."/>
            <person name="Storey K.B."/>
            <person name="Huan P."/>
            <person name="Zhang T."/>
            <person name="Zhou Y."/>
            <person name="Zhang J."/>
            <person name="Lin C."/>
            <person name="Li X."/>
            <person name="Xing L."/>
            <person name="Huo D."/>
            <person name="Sun M."/>
            <person name="Wang L."/>
            <person name="Mercier A."/>
            <person name="Li F."/>
            <person name="Yang H."/>
            <person name="Xiang J."/>
        </authorList>
    </citation>
    <scope>NUCLEOTIDE SEQUENCE [LARGE SCALE GENOMIC DNA]</scope>
    <source>
        <strain evidence="4">Shaxun</strain>
        <tissue evidence="4">Muscle</tissue>
    </source>
</reference>